<gene>
    <name evidence="1" type="ORF">NCTC10797_02863</name>
</gene>
<protein>
    <submittedName>
        <fullName evidence="1">Uncharacterized protein</fullName>
    </submittedName>
</protein>
<dbReference type="EMBL" id="LR215973">
    <property type="protein sequence ID" value="VFA99084.1"/>
    <property type="molecule type" value="Genomic_DNA"/>
</dbReference>
<proteinExistence type="predicted"/>
<dbReference type="AlphaFoldDB" id="A0A4U8W3P0"/>
<reference evidence="1 2" key="1">
    <citation type="submission" date="2019-02" db="EMBL/GenBank/DDBJ databases">
        <authorList>
            <consortium name="Pathogen Informatics"/>
        </authorList>
    </citation>
    <scope>NUCLEOTIDE SEQUENCE [LARGE SCALE GENOMIC DNA]</scope>
    <source>
        <strain evidence="1 2">3012STDY6756504</strain>
    </source>
</reference>
<dbReference type="Proteomes" id="UP000290439">
    <property type="component" value="Chromosome"/>
</dbReference>
<name>A0A4U8W3P0_9NOCA</name>
<accession>A0A4U8W3P0</accession>
<evidence type="ECO:0000313" key="2">
    <source>
        <dbReference type="Proteomes" id="UP000290439"/>
    </source>
</evidence>
<sequence length="135" mass="14355">MVGSFAVDLVEPGVGCVGFGVQVVEGCSAGEVGEGVGVVVYGDSVGYGDVGQAGFFGYFAEDRCVEGFSRVYASRRDLGSCFGEADVIEDEELRGCAVSDDVGGYADSRMVHCGIVPEWGSGRRTFLRRYRPDQR</sequence>
<organism evidence="1 2">
    <name type="scientific">Nocardia cyriacigeorgica</name>
    <dbReference type="NCBI Taxonomy" id="135487"/>
    <lineage>
        <taxon>Bacteria</taxon>
        <taxon>Bacillati</taxon>
        <taxon>Actinomycetota</taxon>
        <taxon>Actinomycetes</taxon>
        <taxon>Mycobacteriales</taxon>
        <taxon>Nocardiaceae</taxon>
        <taxon>Nocardia</taxon>
    </lineage>
</organism>
<evidence type="ECO:0000313" key="1">
    <source>
        <dbReference type="EMBL" id="VFA99084.1"/>
    </source>
</evidence>